<keyword evidence="2" id="KW-0472">Membrane</keyword>
<dbReference type="Gene3D" id="3.40.50.1820">
    <property type="entry name" value="alpha/beta hydrolase"/>
    <property type="match status" value="1"/>
</dbReference>
<keyword evidence="2" id="KW-1133">Transmembrane helix</keyword>
<dbReference type="EMBL" id="MU069695">
    <property type="protein sequence ID" value="KAF5835648.1"/>
    <property type="molecule type" value="Genomic_DNA"/>
</dbReference>
<dbReference type="SUPFAM" id="SSF53474">
    <property type="entry name" value="alpha/beta-Hydrolases"/>
    <property type="match status" value="1"/>
</dbReference>
<feature type="transmembrane region" description="Helical" evidence="2">
    <location>
        <begin position="6"/>
        <end position="39"/>
    </location>
</feature>
<reference evidence="4" key="1">
    <citation type="submission" date="2017-08" db="EMBL/GenBank/DDBJ databases">
        <authorList>
            <person name="Polle J.E."/>
            <person name="Barry K."/>
            <person name="Cushman J."/>
            <person name="Schmutz J."/>
            <person name="Tran D."/>
            <person name="Hathwaick L.T."/>
            <person name="Yim W.C."/>
            <person name="Jenkins J."/>
            <person name="Mckie-Krisberg Z.M."/>
            <person name="Prochnik S."/>
            <person name="Lindquist E."/>
            <person name="Dockter R.B."/>
            <person name="Adam C."/>
            <person name="Molina H."/>
            <person name="Bunkerborg J."/>
            <person name="Jin E."/>
            <person name="Buchheim M."/>
            <person name="Magnuson J."/>
        </authorList>
    </citation>
    <scope>NUCLEOTIDE SEQUENCE</scope>
    <source>
        <strain evidence="4">CCAP 19/18</strain>
    </source>
</reference>
<protein>
    <submittedName>
        <fullName evidence="4">Alpha/Beta hydrolase protein</fullName>
    </submittedName>
</protein>
<dbReference type="InterPro" id="IPR000073">
    <property type="entry name" value="AB_hydrolase_1"/>
</dbReference>
<comment type="similarity">
    <text evidence="1">Belongs to the peptidase S33 family. ABHD4/ABHD5 subfamily.</text>
</comment>
<organism evidence="4 5">
    <name type="scientific">Dunaliella salina</name>
    <name type="common">Green alga</name>
    <name type="synonym">Protococcus salinus</name>
    <dbReference type="NCBI Taxonomy" id="3046"/>
    <lineage>
        <taxon>Eukaryota</taxon>
        <taxon>Viridiplantae</taxon>
        <taxon>Chlorophyta</taxon>
        <taxon>core chlorophytes</taxon>
        <taxon>Chlorophyceae</taxon>
        <taxon>CS clade</taxon>
        <taxon>Chlamydomonadales</taxon>
        <taxon>Dunaliellaceae</taxon>
        <taxon>Dunaliella</taxon>
    </lineage>
</organism>
<dbReference type="PANTHER" id="PTHR42886:SF29">
    <property type="entry name" value="PUMMELIG, ISOFORM A"/>
    <property type="match status" value="1"/>
</dbReference>
<dbReference type="PANTHER" id="PTHR42886">
    <property type="entry name" value="RE40534P-RELATED"/>
    <property type="match status" value="1"/>
</dbReference>
<sequence>MGVAGAVGAFLIVLGAHAAVLLLYLLVLILATPVTYLLAVKRRGWRAASLFWIWNLDNLIYLQESSWREHMLNSSYQHEQTSITYYGDEKIQASVHGILARKEAAEGQVQRRPLLFVHGMGGSALDFSKAMNTMISEYDVYAMELPGFYPRSPFAAAQTLTQTGTVIDFYCSCIKTFIEKYHLEEVTVVAHADAAFFGVHFIHRYPELAGKLILVNPSGIFPTDGEGAAVWGFWMMMRLTKLTLGQSLLRGLAWFSSCARACLLRASTAGEAFIKSQLANDQDTAVQCGIADGFGASIATDHVKAGVLTATWTQPVLPILLASKVPFAFI</sequence>
<dbReference type="Pfam" id="PF00561">
    <property type="entry name" value="Abhydrolase_1"/>
    <property type="match status" value="1"/>
</dbReference>
<comment type="caution">
    <text evidence="4">The sequence shown here is derived from an EMBL/GenBank/DDBJ whole genome shotgun (WGS) entry which is preliminary data.</text>
</comment>
<evidence type="ECO:0000256" key="2">
    <source>
        <dbReference type="SAM" id="Phobius"/>
    </source>
</evidence>
<keyword evidence="5" id="KW-1185">Reference proteome</keyword>
<evidence type="ECO:0000313" key="4">
    <source>
        <dbReference type="EMBL" id="KAF5835648.1"/>
    </source>
</evidence>
<keyword evidence="4" id="KW-0378">Hydrolase</keyword>
<dbReference type="InterPro" id="IPR029058">
    <property type="entry name" value="AB_hydrolase_fold"/>
</dbReference>
<dbReference type="Proteomes" id="UP000815325">
    <property type="component" value="Unassembled WGS sequence"/>
</dbReference>
<evidence type="ECO:0000313" key="5">
    <source>
        <dbReference type="Proteomes" id="UP000815325"/>
    </source>
</evidence>
<gene>
    <name evidence="4" type="ORF">DUNSADRAFT_7100</name>
</gene>
<proteinExistence type="inferred from homology"/>
<dbReference type="GO" id="GO:0016787">
    <property type="term" value="F:hydrolase activity"/>
    <property type="evidence" value="ECO:0007669"/>
    <property type="project" value="UniProtKB-KW"/>
</dbReference>
<name>A0ABQ7GM39_DUNSA</name>
<feature type="domain" description="AB hydrolase-1" evidence="3">
    <location>
        <begin position="113"/>
        <end position="235"/>
    </location>
</feature>
<keyword evidence="2" id="KW-0812">Transmembrane</keyword>
<accession>A0ABQ7GM39</accession>
<evidence type="ECO:0000256" key="1">
    <source>
        <dbReference type="ARBA" id="ARBA00038097"/>
    </source>
</evidence>
<evidence type="ECO:0000259" key="3">
    <source>
        <dbReference type="Pfam" id="PF00561"/>
    </source>
</evidence>